<gene>
    <name evidence="1" type="ORF">BLNAU_2457</name>
</gene>
<dbReference type="Gene3D" id="3.30.980.10">
    <property type="entry name" value="Threonyl-trna Synthetase, Chain A, domain 2"/>
    <property type="match status" value="1"/>
</dbReference>
<accession>A0ABQ9YFS3</accession>
<name>A0ABQ9YFS3_9EUKA</name>
<sequence length="202" mass="23072">MNNPAHRKGTNKQNNTVLLTTFLDTSPVYSTLTKLDGHFTTNRSLPTVIERQYQGKTTTDQAEEIISKDLQKARQKEAQKNLKEVDPKARSLKSSPIAPQLYRPCPNRATRPQFRVLAFGQIDKERRYQLACHHTATHLIHCAAHTVHRQHVWQTSAKTTVVQAHLDITHFAALKDEEMELIEDYTNKLATEELVLCAFSNM</sequence>
<reference evidence="1 2" key="1">
    <citation type="journal article" date="2022" name="bioRxiv">
        <title>Genomics of Preaxostyla Flagellates Illuminates Evolutionary Transitions and the Path Towards Mitochondrial Loss.</title>
        <authorList>
            <person name="Novak L.V.F."/>
            <person name="Treitli S.C."/>
            <person name="Pyrih J."/>
            <person name="Halakuc P."/>
            <person name="Pipaliya S.V."/>
            <person name="Vacek V."/>
            <person name="Brzon O."/>
            <person name="Soukal P."/>
            <person name="Eme L."/>
            <person name="Dacks J.B."/>
            <person name="Karnkowska A."/>
            <person name="Elias M."/>
            <person name="Hampl V."/>
        </authorList>
    </citation>
    <scope>NUCLEOTIDE SEQUENCE [LARGE SCALE GENOMIC DNA]</scope>
    <source>
        <strain evidence="1">NAU3</strain>
        <tissue evidence="1">Gut</tissue>
    </source>
</reference>
<evidence type="ECO:0000313" key="2">
    <source>
        <dbReference type="Proteomes" id="UP001281761"/>
    </source>
</evidence>
<dbReference type="PANTHER" id="PTHR11777:SF9">
    <property type="entry name" value="ALANINE--TRNA LIGASE, CYTOPLASMIC"/>
    <property type="match status" value="1"/>
</dbReference>
<organism evidence="1 2">
    <name type="scientific">Blattamonas nauphoetae</name>
    <dbReference type="NCBI Taxonomy" id="2049346"/>
    <lineage>
        <taxon>Eukaryota</taxon>
        <taxon>Metamonada</taxon>
        <taxon>Preaxostyla</taxon>
        <taxon>Oxymonadida</taxon>
        <taxon>Blattamonas</taxon>
    </lineage>
</organism>
<dbReference type="InterPro" id="IPR018163">
    <property type="entry name" value="Thr/Ala-tRNA-synth_IIc_edit"/>
</dbReference>
<dbReference type="InterPro" id="IPR050058">
    <property type="entry name" value="Ala-tRNA_ligase"/>
</dbReference>
<comment type="caution">
    <text evidence="1">The sequence shown here is derived from an EMBL/GenBank/DDBJ whole genome shotgun (WGS) entry which is preliminary data.</text>
</comment>
<dbReference type="EMBL" id="JARBJD010000010">
    <property type="protein sequence ID" value="KAK2962624.1"/>
    <property type="molecule type" value="Genomic_DNA"/>
</dbReference>
<dbReference type="Proteomes" id="UP001281761">
    <property type="component" value="Unassembled WGS sequence"/>
</dbReference>
<evidence type="ECO:0000313" key="1">
    <source>
        <dbReference type="EMBL" id="KAK2962624.1"/>
    </source>
</evidence>
<protein>
    <submittedName>
        <fullName evidence="1">Uncharacterized protein</fullName>
    </submittedName>
</protein>
<proteinExistence type="predicted"/>
<keyword evidence="2" id="KW-1185">Reference proteome</keyword>
<dbReference type="SUPFAM" id="SSF55186">
    <property type="entry name" value="ThrRS/AlaRS common domain"/>
    <property type="match status" value="1"/>
</dbReference>
<dbReference type="PANTHER" id="PTHR11777">
    <property type="entry name" value="ALANYL-TRNA SYNTHETASE"/>
    <property type="match status" value="1"/>
</dbReference>